<evidence type="ECO:0000259" key="12">
    <source>
        <dbReference type="Pfam" id="PF00593"/>
    </source>
</evidence>
<comment type="similarity">
    <text evidence="10 11">Belongs to the TonB-dependent receptor family.</text>
</comment>
<dbReference type="Gene3D" id="2.170.130.10">
    <property type="entry name" value="TonB-dependent receptor, plug domain"/>
    <property type="match status" value="1"/>
</dbReference>
<keyword evidence="2 10" id="KW-0813">Transport</keyword>
<dbReference type="PANTHER" id="PTHR30069">
    <property type="entry name" value="TONB-DEPENDENT OUTER MEMBRANE RECEPTOR"/>
    <property type="match status" value="1"/>
</dbReference>
<evidence type="ECO:0000313" key="14">
    <source>
        <dbReference type="EMBL" id="RXK02820.1"/>
    </source>
</evidence>
<feature type="domain" description="TonB-dependent receptor plug" evidence="13">
    <location>
        <begin position="46"/>
        <end position="139"/>
    </location>
</feature>
<organism evidence="14 15">
    <name type="scientific">Halarcobacter ebronensis</name>
    <dbReference type="NCBI Taxonomy" id="1462615"/>
    <lineage>
        <taxon>Bacteria</taxon>
        <taxon>Pseudomonadati</taxon>
        <taxon>Campylobacterota</taxon>
        <taxon>Epsilonproteobacteria</taxon>
        <taxon>Campylobacterales</taxon>
        <taxon>Arcobacteraceae</taxon>
        <taxon>Halarcobacter</taxon>
    </lineage>
</organism>
<dbReference type="Gene3D" id="2.40.170.20">
    <property type="entry name" value="TonB-dependent receptor, beta-barrel domain"/>
    <property type="match status" value="1"/>
</dbReference>
<dbReference type="EMBL" id="PDKK01000014">
    <property type="protein sequence ID" value="RXK02820.1"/>
    <property type="molecule type" value="Genomic_DNA"/>
</dbReference>
<protein>
    <submittedName>
        <fullName evidence="14">TonB-dependent receptor</fullName>
    </submittedName>
</protein>
<keyword evidence="8 14" id="KW-0675">Receptor</keyword>
<dbReference type="InterPro" id="IPR000531">
    <property type="entry name" value="Beta-barrel_TonB"/>
</dbReference>
<accession>A0A4Q1AGS2</accession>
<evidence type="ECO:0000256" key="4">
    <source>
        <dbReference type="ARBA" id="ARBA00022692"/>
    </source>
</evidence>
<keyword evidence="3 10" id="KW-1134">Transmembrane beta strand</keyword>
<keyword evidence="7 10" id="KW-0472">Membrane</keyword>
<dbReference type="SUPFAM" id="SSF56935">
    <property type="entry name" value="Porins"/>
    <property type="match status" value="1"/>
</dbReference>
<evidence type="ECO:0000256" key="6">
    <source>
        <dbReference type="ARBA" id="ARBA00023077"/>
    </source>
</evidence>
<evidence type="ECO:0000256" key="8">
    <source>
        <dbReference type="ARBA" id="ARBA00023170"/>
    </source>
</evidence>
<comment type="caution">
    <text evidence="14">The sequence shown here is derived from an EMBL/GenBank/DDBJ whole genome shotgun (WGS) entry which is preliminary data.</text>
</comment>
<evidence type="ECO:0000259" key="13">
    <source>
        <dbReference type="Pfam" id="PF07715"/>
    </source>
</evidence>
<dbReference type="Proteomes" id="UP000289758">
    <property type="component" value="Unassembled WGS sequence"/>
</dbReference>
<dbReference type="PROSITE" id="PS52016">
    <property type="entry name" value="TONB_DEPENDENT_REC_3"/>
    <property type="match status" value="1"/>
</dbReference>
<keyword evidence="9 10" id="KW-0998">Cell outer membrane</keyword>
<reference evidence="14 15" key="1">
    <citation type="submission" date="2017-10" db="EMBL/GenBank/DDBJ databases">
        <title>Genomics of the genus Arcobacter.</title>
        <authorList>
            <person name="Perez-Cataluna A."/>
            <person name="Figueras M.J."/>
        </authorList>
    </citation>
    <scope>NUCLEOTIDE SEQUENCE [LARGE SCALE GENOMIC DNA]</scope>
    <source>
        <strain evidence="14 15">CECT 8441</strain>
    </source>
</reference>
<dbReference type="CDD" id="cd01347">
    <property type="entry name" value="ligand_gated_channel"/>
    <property type="match status" value="1"/>
</dbReference>
<dbReference type="AlphaFoldDB" id="A0A4Q1AGS2"/>
<dbReference type="InterPro" id="IPR012910">
    <property type="entry name" value="Plug_dom"/>
</dbReference>
<dbReference type="RefSeq" id="WP_129088083.1">
    <property type="nucleotide sequence ID" value="NZ_CP053836.1"/>
</dbReference>
<comment type="subcellular location">
    <subcellularLocation>
        <location evidence="1 10">Cell outer membrane</location>
        <topology evidence="1 10">Multi-pass membrane protein</topology>
    </subcellularLocation>
</comment>
<name>A0A4Q1AGS2_9BACT</name>
<gene>
    <name evidence="14" type="ORF">CRV07_13110</name>
</gene>
<dbReference type="InterPro" id="IPR039426">
    <property type="entry name" value="TonB-dep_rcpt-like"/>
</dbReference>
<dbReference type="InterPro" id="IPR036942">
    <property type="entry name" value="Beta-barrel_TonB_sf"/>
</dbReference>
<evidence type="ECO:0000256" key="10">
    <source>
        <dbReference type="PROSITE-ProRule" id="PRU01360"/>
    </source>
</evidence>
<sequence>MNYSKYLWGISLLSSTSFAESMMYETIDIYDVVGDDFKNKNILIKEKKQSNNIADFLKDDPEITIKRKSNYGDNGDTLLIRGQGGNRIALNIDGHNINSLGQMGGSYIDFGTISMDNIEKIEVLKGGSSVEYGNVLGGVINAYTKSPEEKPYFSIYGTLGGWDADNYYNIRTSYSQRFGNFGISIGASHQESDEYLWNNDYKSDSISAKLYYFTPNDGELSLGIIHSDTTRGVVKTNRQSTNPNTPLYNQKISNKYPLSLGETFAGESGANRAFSVVGEGANSNKRKNLFDIAYSQPINKNLTIDLSAYANREDRDEKNYADTSLVGGTSLNNGDLVMQRDIEMDRSYGYKSKATITLDNHNILLGVQRRVLRSGENVINFINTQYNGNAGGGGNKNNSVGIVNEGTDIQLDGIFISDTYFLNEKLELNIGARYDNYEIDMPNGGETFTQSEDKISPKLGLVYTPNAKDSYGIYLYQMFRAPGATEAYHYTVGRDALSELESKNLKAEKADALDLIYRHSFSGRSIFQASIFYYDVDDYLLFKTPISGGRYAYNVDNATFFGVSMNSFYEINDYFALKGGFSYQEAKKEGDALDPNNRMDKLDYIPDLKINAGFEWKVTPKIKTDFLVTYIGERYYQRTIDDVEKLSGYTTVDASVQYELAKGAVVELYAENIMDENYEEVFGYPTAGTIIGASFKYVF</sequence>
<feature type="domain" description="TonB-dependent receptor-like beta-barrel" evidence="12">
    <location>
        <begin position="256"/>
        <end position="673"/>
    </location>
</feature>
<evidence type="ECO:0000256" key="7">
    <source>
        <dbReference type="ARBA" id="ARBA00023136"/>
    </source>
</evidence>
<evidence type="ECO:0000256" key="3">
    <source>
        <dbReference type="ARBA" id="ARBA00022452"/>
    </source>
</evidence>
<proteinExistence type="inferred from homology"/>
<keyword evidence="4 10" id="KW-0812">Transmembrane</keyword>
<keyword evidence="15" id="KW-1185">Reference proteome</keyword>
<dbReference type="InterPro" id="IPR037066">
    <property type="entry name" value="Plug_dom_sf"/>
</dbReference>
<keyword evidence="6 11" id="KW-0798">TonB box</keyword>
<evidence type="ECO:0000256" key="11">
    <source>
        <dbReference type="RuleBase" id="RU003357"/>
    </source>
</evidence>
<evidence type="ECO:0000256" key="2">
    <source>
        <dbReference type="ARBA" id="ARBA00022448"/>
    </source>
</evidence>
<dbReference type="Pfam" id="PF00593">
    <property type="entry name" value="TonB_dep_Rec_b-barrel"/>
    <property type="match status" value="1"/>
</dbReference>
<evidence type="ECO:0000256" key="9">
    <source>
        <dbReference type="ARBA" id="ARBA00023237"/>
    </source>
</evidence>
<dbReference type="Pfam" id="PF07715">
    <property type="entry name" value="Plug"/>
    <property type="match status" value="1"/>
</dbReference>
<dbReference type="OrthoDB" id="78201at2"/>
<evidence type="ECO:0000256" key="1">
    <source>
        <dbReference type="ARBA" id="ARBA00004571"/>
    </source>
</evidence>
<dbReference type="GO" id="GO:0009279">
    <property type="term" value="C:cell outer membrane"/>
    <property type="evidence" value="ECO:0007669"/>
    <property type="project" value="UniProtKB-SubCell"/>
</dbReference>
<keyword evidence="5" id="KW-0732">Signal</keyword>
<dbReference type="GO" id="GO:0044718">
    <property type="term" value="P:siderophore transmembrane transport"/>
    <property type="evidence" value="ECO:0007669"/>
    <property type="project" value="TreeGrafter"/>
</dbReference>
<dbReference type="GO" id="GO:0015344">
    <property type="term" value="F:siderophore uptake transmembrane transporter activity"/>
    <property type="evidence" value="ECO:0007669"/>
    <property type="project" value="TreeGrafter"/>
</dbReference>
<evidence type="ECO:0000313" key="15">
    <source>
        <dbReference type="Proteomes" id="UP000289758"/>
    </source>
</evidence>
<dbReference type="PANTHER" id="PTHR30069:SF29">
    <property type="entry name" value="HEMOGLOBIN AND HEMOGLOBIN-HAPTOGLOBIN-BINDING PROTEIN 1-RELATED"/>
    <property type="match status" value="1"/>
</dbReference>
<evidence type="ECO:0000256" key="5">
    <source>
        <dbReference type="ARBA" id="ARBA00022729"/>
    </source>
</evidence>